<accession>A0A7H0GNU3</accession>
<dbReference type="AlphaFoldDB" id="A0A7H0GNU3"/>
<sequence>MTKIDVPRGLKGVGIRPMATFKIAVSGVALAVLAGCASMGGGSPEDAVKARANARWAALIKGDQNAAYQYNTPSFRASVTPEKYKEQRGKDVRVLEGDVVKVTCPTKDKCDAQIRLAATAAIMFRQNFPKQIVTYIDETWLLEDGQWWIFEKI</sequence>
<proteinExistence type="predicted"/>
<name>A0A7H0GNU3_9BURK</name>
<evidence type="ECO:0000313" key="3">
    <source>
        <dbReference type="Proteomes" id="UP000516028"/>
    </source>
</evidence>
<keyword evidence="1" id="KW-1133">Transmembrane helix</keyword>
<reference evidence="2 3" key="1">
    <citation type="submission" date="2020-08" db="EMBL/GenBank/DDBJ databases">
        <title>Genome sequence of Diaphorobacter aerolatus KACC 16536T.</title>
        <authorList>
            <person name="Hyun D.-W."/>
            <person name="Bae J.-W."/>
        </authorList>
    </citation>
    <scope>NUCLEOTIDE SEQUENCE [LARGE SCALE GENOMIC DNA]</scope>
    <source>
        <strain evidence="2 3">KACC 16536</strain>
    </source>
</reference>
<organism evidence="2 3">
    <name type="scientific">Diaphorobacter aerolatus</name>
    <dbReference type="NCBI Taxonomy" id="1288495"/>
    <lineage>
        <taxon>Bacteria</taxon>
        <taxon>Pseudomonadati</taxon>
        <taxon>Pseudomonadota</taxon>
        <taxon>Betaproteobacteria</taxon>
        <taxon>Burkholderiales</taxon>
        <taxon>Comamonadaceae</taxon>
        <taxon>Diaphorobacter</taxon>
    </lineage>
</organism>
<keyword evidence="3" id="KW-1185">Reference proteome</keyword>
<evidence type="ECO:0000313" key="2">
    <source>
        <dbReference type="EMBL" id="QNP49959.1"/>
    </source>
</evidence>
<dbReference type="RefSeq" id="WP_187725499.1">
    <property type="nucleotide sequence ID" value="NZ_CP060783.1"/>
</dbReference>
<keyword evidence="1" id="KW-0472">Membrane</keyword>
<keyword evidence="1" id="KW-0812">Transmembrane</keyword>
<dbReference type="KEGG" id="daer:H9K75_08940"/>
<evidence type="ECO:0000256" key="1">
    <source>
        <dbReference type="SAM" id="Phobius"/>
    </source>
</evidence>
<gene>
    <name evidence="2" type="ORF">H9K75_08940</name>
</gene>
<dbReference type="Proteomes" id="UP000516028">
    <property type="component" value="Chromosome"/>
</dbReference>
<dbReference type="EMBL" id="CP060783">
    <property type="protein sequence ID" value="QNP49959.1"/>
    <property type="molecule type" value="Genomic_DNA"/>
</dbReference>
<feature type="transmembrane region" description="Helical" evidence="1">
    <location>
        <begin position="21"/>
        <end position="41"/>
    </location>
</feature>
<protein>
    <submittedName>
        <fullName evidence="2">Uncharacterized protein</fullName>
    </submittedName>
</protein>